<dbReference type="AlphaFoldDB" id="A0A164PQ97"/>
<evidence type="ECO:0000313" key="3">
    <source>
        <dbReference type="Proteomes" id="UP000076858"/>
    </source>
</evidence>
<organism evidence="2 3">
    <name type="scientific">Daphnia magna</name>
    <dbReference type="NCBI Taxonomy" id="35525"/>
    <lineage>
        <taxon>Eukaryota</taxon>
        <taxon>Metazoa</taxon>
        <taxon>Ecdysozoa</taxon>
        <taxon>Arthropoda</taxon>
        <taxon>Crustacea</taxon>
        <taxon>Branchiopoda</taxon>
        <taxon>Diplostraca</taxon>
        <taxon>Cladocera</taxon>
        <taxon>Anomopoda</taxon>
        <taxon>Daphniidae</taxon>
        <taxon>Daphnia</taxon>
    </lineage>
</organism>
<name>A0A164PQ97_9CRUS</name>
<keyword evidence="1" id="KW-0812">Transmembrane</keyword>
<dbReference type="Proteomes" id="UP000076858">
    <property type="component" value="Unassembled WGS sequence"/>
</dbReference>
<proteinExistence type="predicted"/>
<gene>
    <name evidence="2" type="ORF">APZ42_029576</name>
</gene>
<keyword evidence="1" id="KW-1133">Transmembrane helix</keyword>
<dbReference type="EMBL" id="LRGB01002580">
    <property type="protein sequence ID" value="KZS07047.1"/>
    <property type="molecule type" value="Genomic_DNA"/>
</dbReference>
<evidence type="ECO:0000313" key="2">
    <source>
        <dbReference type="EMBL" id="KZS07047.1"/>
    </source>
</evidence>
<comment type="caution">
    <text evidence="2">The sequence shown here is derived from an EMBL/GenBank/DDBJ whole genome shotgun (WGS) entry which is preliminary data.</text>
</comment>
<keyword evidence="1" id="KW-0472">Membrane</keyword>
<keyword evidence="3" id="KW-1185">Reference proteome</keyword>
<protein>
    <submittedName>
        <fullName evidence="2">Uncharacterized protein</fullName>
    </submittedName>
</protein>
<feature type="transmembrane region" description="Helical" evidence="1">
    <location>
        <begin position="41"/>
        <end position="70"/>
    </location>
</feature>
<evidence type="ECO:0000256" key="1">
    <source>
        <dbReference type="SAM" id="Phobius"/>
    </source>
</evidence>
<accession>A0A164PQ97</accession>
<sequence length="78" mass="9186">MQVFIRYARHGTFACIIRAKKNKSGPEMCVRFRSMAKSIDAGTIMLCTFAMTTVYIFLFLFCLLLFYLVFENNHFIFH</sequence>
<reference evidence="2 3" key="1">
    <citation type="submission" date="2016-03" db="EMBL/GenBank/DDBJ databases">
        <title>EvidentialGene: Evidence-directed Construction of Genes on Genomes.</title>
        <authorList>
            <person name="Gilbert D.G."/>
            <person name="Choi J.-H."/>
            <person name="Mockaitis K."/>
            <person name="Colbourne J."/>
            <person name="Pfrender M."/>
        </authorList>
    </citation>
    <scope>NUCLEOTIDE SEQUENCE [LARGE SCALE GENOMIC DNA]</scope>
    <source>
        <strain evidence="2 3">Xinb3</strain>
        <tissue evidence="2">Complete organism</tissue>
    </source>
</reference>